<feature type="compositionally biased region" description="Low complexity" evidence="2">
    <location>
        <begin position="284"/>
        <end position="304"/>
    </location>
</feature>
<name>A0A0U1LPE8_TALIS</name>
<feature type="region of interest" description="Disordered" evidence="2">
    <location>
        <begin position="508"/>
        <end position="536"/>
    </location>
</feature>
<feature type="region of interest" description="Disordered" evidence="2">
    <location>
        <begin position="31"/>
        <end position="211"/>
    </location>
</feature>
<feature type="compositionally biased region" description="Basic and acidic residues" evidence="2">
    <location>
        <begin position="333"/>
        <end position="352"/>
    </location>
</feature>
<evidence type="ECO:0000256" key="2">
    <source>
        <dbReference type="SAM" id="MobiDB-lite"/>
    </source>
</evidence>
<evidence type="ECO:0000313" key="4">
    <source>
        <dbReference type="Proteomes" id="UP000054383"/>
    </source>
</evidence>
<feature type="region of interest" description="Disordered" evidence="2">
    <location>
        <begin position="283"/>
        <end position="304"/>
    </location>
</feature>
<dbReference type="EMBL" id="CVMT01000002">
    <property type="protein sequence ID" value="CRG85134.1"/>
    <property type="molecule type" value="Genomic_DNA"/>
</dbReference>
<dbReference type="OrthoDB" id="273230at2759"/>
<reference evidence="3 4" key="1">
    <citation type="submission" date="2015-04" db="EMBL/GenBank/DDBJ databases">
        <authorList>
            <person name="Syromyatnikov M.Y."/>
            <person name="Popov V.N."/>
        </authorList>
    </citation>
    <scope>NUCLEOTIDE SEQUENCE [LARGE SCALE GENOMIC DNA]</scope>
    <source>
        <strain evidence="3">WF-38-12</strain>
    </source>
</reference>
<feature type="region of interest" description="Disordered" evidence="2">
    <location>
        <begin position="323"/>
        <end position="413"/>
    </location>
</feature>
<protein>
    <submittedName>
        <fullName evidence="3">Uncharacterized protein</fullName>
    </submittedName>
</protein>
<feature type="compositionally biased region" description="Basic and acidic residues" evidence="2">
    <location>
        <begin position="160"/>
        <end position="181"/>
    </location>
</feature>
<dbReference type="AlphaFoldDB" id="A0A0U1LPE8"/>
<accession>A0A0U1LPE8</accession>
<keyword evidence="4" id="KW-1185">Reference proteome</keyword>
<evidence type="ECO:0000256" key="1">
    <source>
        <dbReference type="SAM" id="Coils"/>
    </source>
</evidence>
<sequence length="567" mass="64199">MSYYDGRDSRGYRVKRDRYSRPGGYVEETYVDNRGGYGRELGPLRRYDDSQESVVEEVTRDFPPGEHYYGYSRPRRTMSVRESGPRRARSAGRDPYYDDEYYRRDDYRPRRSRRYPDKRDRYERRSSYSSSRSPSPRPRRRKSLSEQAVSAIGGALGVKSARDRSRDRSTHRHEDRYSDRGRSRRYRSYSDSRSRSRGGHRRAKSEARMAQAVKAALAAGAAEAFRARKDPGPWTGDKGKRILTAAISAGGVDGLIDRDPNTHGGRHVIESVLAGMATNRFVNGQRSQSQSRSGARGRSQSQGGIKDMASAGILAAAGKQIYDRVRSKSRGRSRSDSQDSYSDGRGHSDSKKRGSSVSRAINKGIAALGLDDKNKDDRRQDHSSRYSDFSDSENDDSYHRSSTRRHRSSRDSHILRHYISSRAATSPLTLQNRSFVELKPTGGKTEADLIVEELQELYNDAKDEFEIAVDSTNSATIYAASDRDSAREYLNQLLYVYTSYTFPRDATASEAEDPSVQLTSPMNEEPNFDPESVTAEVREEVKKRVGQRIRELRSGVERLEDMAGHEG</sequence>
<evidence type="ECO:0000313" key="3">
    <source>
        <dbReference type="EMBL" id="CRG85134.1"/>
    </source>
</evidence>
<feature type="compositionally biased region" description="Basic and acidic residues" evidence="2">
    <location>
        <begin position="370"/>
        <end position="385"/>
    </location>
</feature>
<feature type="compositionally biased region" description="Basic and acidic residues" evidence="2">
    <location>
        <begin position="91"/>
        <end position="126"/>
    </location>
</feature>
<dbReference type="Proteomes" id="UP000054383">
    <property type="component" value="Unassembled WGS sequence"/>
</dbReference>
<gene>
    <name evidence="3" type="ORF">PISL3812_02262</name>
</gene>
<keyword evidence="1" id="KW-0175">Coiled coil</keyword>
<organism evidence="3 4">
    <name type="scientific">Talaromyces islandicus</name>
    <name type="common">Penicillium islandicum</name>
    <dbReference type="NCBI Taxonomy" id="28573"/>
    <lineage>
        <taxon>Eukaryota</taxon>
        <taxon>Fungi</taxon>
        <taxon>Dikarya</taxon>
        <taxon>Ascomycota</taxon>
        <taxon>Pezizomycotina</taxon>
        <taxon>Eurotiomycetes</taxon>
        <taxon>Eurotiomycetidae</taxon>
        <taxon>Eurotiales</taxon>
        <taxon>Trichocomaceae</taxon>
        <taxon>Talaromyces</taxon>
        <taxon>Talaromyces sect. Islandici</taxon>
    </lineage>
</organism>
<feature type="coiled-coil region" evidence="1">
    <location>
        <begin position="444"/>
        <end position="471"/>
    </location>
</feature>
<proteinExistence type="predicted"/>
<dbReference type="STRING" id="28573.A0A0U1LPE8"/>